<dbReference type="InterPro" id="IPR036409">
    <property type="entry name" value="Aldolase_II/adducin_N_sf"/>
</dbReference>
<keyword evidence="5" id="KW-1185">Reference proteome</keyword>
<evidence type="ECO:0000256" key="1">
    <source>
        <dbReference type="ARBA" id="ARBA00022723"/>
    </source>
</evidence>
<dbReference type="OrthoDB" id="5291399at2"/>
<reference evidence="4 5" key="1">
    <citation type="submission" date="2018-05" db="EMBL/GenBank/DDBJ databases">
        <title>The draft genome of strain NS-104.</title>
        <authorList>
            <person name="Hang P."/>
            <person name="Jiang J."/>
        </authorList>
    </citation>
    <scope>NUCLEOTIDE SEQUENCE [LARGE SCALE GENOMIC DNA]</scope>
    <source>
        <strain evidence="4 5">NS-104</strain>
    </source>
</reference>
<dbReference type="SUPFAM" id="SSF53639">
    <property type="entry name" value="AraD/HMP-PK domain-like"/>
    <property type="match status" value="1"/>
</dbReference>
<sequence length="218" mass="23813">MDISTQALRQSLIDASIDAEIQRINVGTTGNMSIRTEDGMLITPSGIPSRQFLPETIVAMDLDGNWSGSIKPSSEWALHAAIYKARPEVRSVVHAHPDHCVALSCARIGLPAFHYMIAGFGGDDVRCSRYATFGSPELADVTVEALEGRTACLLANHGMVTVGSTLTEAYGRALKLETLARQYMLCRSFAEPVLLNEKELVEVKQRYKTYGRQDAPNA</sequence>
<dbReference type="InterPro" id="IPR050197">
    <property type="entry name" value="Aldolase_class_II_sugar_metab"/>
</dbReference>
<evidence type="ECO:0000313" key="4">
    <source>
        <dbReference type="EMBL" id="PWE54918.1"/>
    </source>
</evidence>
<proteinExistence type="predicted"/>
<protein>
    <submittedName>
        <fullName evidence="4">Class II aldolase</fullName>
    </submittedName>
</protein>
<evidence type="ECO:0000313" key="5">
    <source>
        <dbReference type="Proteomes" id="UP000245252"/>
    </source>
</evidence>
<dbReference type="PANTHER" id="PTHR22789">
    <property type="entry name" value="FUCULOSE PHOSPHATE ALDOLASE"/>
    <property type="match status" value="1"/>
</dbReference>
<evidence type="ECO:0000259" key="3">
    <source>
        <dbReference type="SMART" id="SM01007"/>
    </source>
</evidence>
<comment type="caution">
    <text evidence="4">The sequence shown here is derived from an EMBL/GenBank/DDBJ whole genome shotgun (WGS) entry which is preliminary data.</text>
</comment>
<dbReference type="GO" id="GO:0005829">
    <property type="term" value="C:cytosol"/>
    <property type="evidence" value="ECO:0007669"/>
    <property type="project" value="TreeGrafter"/>
</dbReference>
<organism evidence="4 5">
    <name type="scientific">Metarhizobium album</name>
    <dbReference type="NCBI Taxonomy" id="2182425"/>
    <lineage>
        <taxon>Bacteria</taxon>
        <taxon>Pseudomonadati</taxon>
        <taxon>Pseudomonadota</taxon>
        <taxon>Alphaproteobacteria</taxon>
        <taxon>Hyphomicrobiales</taxon>
        <taxon>Rhizobiaceae</taxon>
        <taxon>Metarhizobium</taxon>
    </lineage>
</organism>
<dbReference type="PANTHER" id="PTHR22789:SF0">
    <property type="entry name" value="3-OXO-TETRONATE 4-PHOSPHATE DECARBOXYLASE-RELATED"/>
    <property type="match status" value="1"/>
</dbReference>
<dbReference type="Gene3D" id="3.40.225.10">
    <property type="entry name" value="Class II aldolase/adducin N-terminal domain"/>
    <property type="match status" value="1"/>
</dbReference>
<feature type="domain" description="Class II aldolase/adducin N-terminal" evidence="3">
    <location>
        <begin position="10"/>
        <end position="184"/>
    </location>
</feature>
<gene>
    <name evidence="4" type="ORF">DEM27_18450</name>
</gene>
<evidence type="ECO:0000256" key="2">
    <source>
        <dbReference type="ARBA" id="ARBA00023239"/>
    </source>
</evidence>
<dbReference type="RefSeq" id="WP_109459718.1">
    <property type="nucleotide sequence ID" value="NZ_QFBC01000008.1"/>
</dbReference>
<dbReference type="GO" id="GO:0046872">
    <property type="term" value="F:metal ion binding"/>
    <property type="evidence" value="ECO:0007669"/>
    <property type="project" value="UniProtKB-KW"/>
</dbReference>
<name>A0A2U2DNL5_9HYPH</name>
<accession>A0A2U2DNL5</accession>
<dbReference type="GO" id="GO:0019323">
    <property type="term" value="P:pentose catabolic process"/>
    <property type="evidence" value="ECO:0007669"/>
    <property type="project" value="TreeGrafter"/>
</dbReference>
<dbReference type="AlphaFoldDB" id="A0A2U2DNL5"/>
<dbReference type="EMBL" id="QFBC01000008">
    <property type="protein sequence ID" value="PWE54918.1"/>
    <property type="molecule type" value="Genomic_DNA"/>
</dbReference>
<keyword evidence="2" id="KW-0456">Lyase</keyword>
<dbReference type="SMART" id="SM01007">
    <property type="entry name" value="Aldolase_II"/>
    <property type="match status" value="1"/>
</dbReference>
<keyword evidence="1" id="KW-0479">Metal-binding</keyword>
<dbReference type="Pfam" id="PF00596">
    <property type="entry name" value="Aldolase_II"/>
    <property type="match status" value="1"/>
</dbReference>
<dbReference type="GO" id="GO:0016832">
    <property type="term" value="F:aldehyde-lyase activity"/>
    <property type="evidence" value="ECO:0007669"/>
    <property type="project" value="TreeGrafter"/>
</dbReference>
<dbReference type="Proteomes" id="UP000245252">
    <property type="component" value="Unassembled WGS sequence"/>
</dbReference>
<dbReference type="InterPro" id="IPR001303">
    <property type="entry name" value="Aldolase_II/adducin_N"/>
</dbReference>